<protein>
    <recommendedName>
        <fullName evidence="4">Tetratricopeptide repeat protein</fullName>
    </recommendedName>
</protein>
<feature type="region of interest" description="Disordered" evidence="1">
    <location>
        <begin position="344"/>
        <end position="374"/>
    </location>
</feature>
<feature type="compositionally biased region" description="Basic and acidic residues" evidence="1">
    <location>
        <begin position="1"/>
        <end position="13"/>
    </location>
</feature>
<feature type="compositionally biased region" description="Low complexity" evidence="1">
    <location>
        <begin position="934"/>
        <end position="962"/>
    </location>
</feature>
<gene>
    <name evidence="2" type="ORF">GCM10010302_54280</name>
</gene>
<proteinExistence type="predicted"/>
<dbReference type="InterPro" id="IPR047738">
    <property type="entry name" value="SAV_2336-like_N"/>
</dbReference>
<keyword evidence="3" id="KW-1185">Reference proteome</keyword>
<evidence type="ECO:0000313" key="2">
    <source>
        <dbReference type="EMBL" id="GAA0308680.1"/>
    </source>
</evidence>
<feature type="region of interest" description="Disordered" evidence="1">
    <location>
        <begin position="813"/>
        <end position="980"/>
    </location>
</feature>
<feature type="compositionally biased region" description="Low complexity" evidence="1">
    <location>
        <begin position="70"/>
        <end position="102"/>
    </location>
</feature>
<name>A0ABP3F762_9ACTN</name>
<dbReference type="EMBL" id="BAAABV010000023">
    <property type="protein sequence ID" value="GAA0308680.1"/>
    <property type="molecule type" value="Genomic_DNA"/>
</dbReference>
<dbReference type="NCBIfam" id="NF041121">
    <property type="entry name" value="SAV_2336_NTERM"/>
    <property type="match status" value="1"/>
</dbReference>
<organism evidence="2 3">
    <name type="scientific">Streptomyces polychromogenes</name>
    <dbReference type="NCBI Taxonomy" id="67342"/>
    <lineage>
        <taxon>Bacteria</taxon>
        <taxon>Bacillati</taxon>
        <taxon>Actinomycetota</taxon>
        <taxon>Actinomycetes</taxon>
        <taxon>Kitasatosporales</taxon>
        <taxon>Streptomycetaceae</taxon>
        <taxon>Streptomyces</taxon>
    </lineage>
</organism>
<feature type="compositionally biased region" description="Gly residues" evidence="1">
    <location>
        <begin position="861"/>
        <end position="872"/>
    </location>
</feature>
<reference evidence="3" key="1">
    <citation type="journal article" date="2019" name="Int. J. Syst. Evol. Microbiol.">
        <title>The Global Catalogue of Microorganisms (GCM) 10K type strain sequencing project: providing services to taxonomists for standard genome sequencing and annotation.</title>
        <authorList>
            <consortium name="The Broad Institute Genomics Platform"/>
            <consortium name="The Broad Institute Genome Sequencing Center for Infectious Disease"/>
            <person name="Wu L."/>
            <person name="Ma J."/>
        </authorList>
    </citation>
    <scope>NUCLEOTIDE SEQUENCE [LARGE SCALE GENOMIC DNA]</scope>
    <source>
        <strain evidence="3">JCM 4505</strain>
    </source>
</reference>
<feature type="compositionally biased region" description="Gly residues" evidence="1">
    <location>
        <begin position="819"/>
        <end position="828"/>
    </location>
</feature>
<dbReference type="PANTHER" id="PTHR48148:SF3">
    <property type="entry name" value="KERATINOCYTE PROLINE-RICH PROTEIN"/>
    <property type="match status" value="1"/>
</dbReference>
<feature type="region of interest" description="Disordered" evidence="1">
    <location>
        <begin position="1"/>
        <end position="36"/>
    </location>
</feature>
<dbReference type="PANTHER" id="PTHR48148">
    <property type="entry name" value="KERATINOCYTE PROLINE-RICH PROTEIN"/>
    <property type="match status" value="1"/>
</dbReference>
<feature type="compositionally biased region" description="Gly residues" evidence="1">
    <location>
        <begin position="883"/>
        <end position="897"/>
    </location>
</feature>
<comment type="caution">
    <text evidence="2">The sequence shown here is derived from an EMBL/GenBank/DDBJ whole genome shotgun (WGS) entry which is preliminary data.</text>
</comment>
<dbReference type="Proteomes" id="UP001501867">
    <property type="component" value="Unassembled WGS sequence"/>
</dbReference>
<accession>A0ABP3F762</accession>
<dbReference type="RefSeq" id="WP_344164950.1">
    <property type="nucleotide sequence ID" value="NZ_BAAABV010000023.1"/>
</dbReference>
<feature type="compositionally biased region" description="Gly residues" evidence="1">
    <location>
        <begin position="963"/>
        <end position="979"/>
    </location>
</feature>
<feature type="compositionally biased region" description="Low complexity" evidence="1">
    <location>
        <begin position="829"/>
        <end position="860"/>
    </location>
</feature>
<evidence type="ECO:0000313" key="3">
    <source>
        <dbReference type="Proteomes" id="UP001501867"/>
    </source>
</evidence>
<feature type="compositionally biased region" description="Gly residues" evidence="1">
    <location>
        <begin position="910"/>
        <end position="933"/>
    </location>
</feature>
<evidence type="ECO:0000256" key="1">
    <source>
        <dbReference type="SAM" id="MobiDB-lite"/>
    </source>
</evidence>
<sequence>MPREHADFEHADFEDAGPPGAGPPDAGPPGTADPALRTMARLLRAAGLDPSPEELADALWLAARTREAARAAAPDGGAPARPGPAGARAQAPPRRPAGGSRPQDSGEPAPPPVREDDAAEDPVRLYPAGALAADTAPEAELPVAAGVPVRVPGAAALPRILDIQRALRALQRHRPPGPPVRSVLDESATAETSARALGLVLPVFRPESRREATVRLVMDASPSMAVWQDMFDELRAVCERLGAFRDVQTHYLHRLPDGTAAVGRGPSPAAGVRSGDQLRDPTGRALTMVVSDCAGPVWREGEAQRLLHRWAECAPCVVVQPLPQRLWARSWLPTERGVLERAVAGGAGAGGGPRLRFRPDRPTRPGRPAGGLTVPVLPPHATALGAWARLVAGLGSGPVPAEVGRVLARHPAAPVPLPRTARPPQELVRRFRASAAPGAVQLAVYLSAAPLTLPVMRLVQRTMLPDSEPSDLAEVLLSGLLRRSGTTSGPWYEFVPGVQDVLLGPLGRDEAALVLKHCSEYVLAHFGRGVRNFPALAVSQLTGVPAGDPGAGAEEPPAGPLPQAFAQVSARVVRRYLPGPPEEEPEPAPVPVPPGRAAPVLAARERLLLADADGDARHLHDAAALLRRAVVLPPGPGDPPEEAEAELAGVLLRLWAAQRDPEHLDEAERAVTGLRTAGGRAALARVLYERALAAGADGEELLAAAAREFASAEAAAGGDAELRTDCAVRRARTLVRLGGLRADPAPLHEALTALEPLAADPPAAHPDVLLALGTVLLALLARTPSPQDRTALAERAAAILETALALLEADPADAALRPPGGGSTGGGNPEAPGGPAPGTARGADPAAGPGVAGAPGRAGADYGGSGRAGRAGSGADHDAAACGGSGAPGRAGLGPAGASGAPGRDEAAPGGAGRPGSGAAGAPGAGAADGGAAGAPTATGAQSGPGAAGAARTGADAARGDAAAGGGAGPGAGPAGGRVAGAARTGVDGADRADGARGHVAAGGGAGAGAVRAGVPGGAGTVVRARSGTGGGAERARRIARVRVELAGALRYLPGRLEEARAQLLRALDEGVGEPELRLAALHCLARVHRARYARDADPAALEEAAEAYARARRLIPRDGEAYAGLLPEWGDTLLERARAADGRRFASTAVRVLRESRSAVAQSDPGAAYRLRRLASGLRLRHTYEGDLVDLREAEYLLELAVRQSHGALERARAWRDHGDVQQEIHAHTHTADRLDRAADSYRRAWRAALEPGPGDPEDTGAALRLAARVQEARGGVLERLARPRAALDAYRAALELWQRQGRPDGERAAAVRARIHALESGG</sequence>
<feature type="region of interest" description="Disordered" evidence="1">
    <location>
        <begin position="1002"/>
        <end position="1030"/>
    </location>
</feature>
<evidence type="ECO:0008006" key="4">
    <source>
        <dbReference type="Google" id="ProtNLM"/>
    </source>
</evidence>
<feature type="region of interest" description="Disordered" evidence="1">
    <location>
        <begin position="258"/>
        <end position="280"/>
    </location>
</feature>
<feature type="region of interest" description="Disordered" evidence="1">
    <location>
        <begin position="66"/>
        <end position="118"/>
    </location>
</feature>